<keyword evidence="6" id="KW-0597">Phosphoprotein</keyword>
<dbReference type="AlphaFoldDB" id="A0A1M7YXU3"/>
<protein>
    <recommendedName>
        <fullName evidence="4">histidine kinase</fullName>
        <ecNumber evidence="4">2.7.13.3</ecNumber>
    </recommendedName>
</protein>
<evidence type="ECO:0000256" key="2">
    <source>
        <dbReference type="ARBA" id="ARBA00004533"/>
    </source>
</evidence>
<keyword evidence="12 15" id="KW-1133">Transmembrane helix</keyword>
<dbReference type="Proteomes" id="UP000184600">
    <property type="component" value="Unassembled WGS sequence"/>
</dbReference>
<evidence type="ECO:0000256" key="10">
    <source>
        <dbReference type="ARBA" id="ARBA00022777"/>
    </source>
</evidence>
<dbReference type="Gene3D" id="3.30.565.10">
    <property type="entry name" value="Histidine kinase-like ATPase, C-terminal domain"/>
    <property type="match status" value="1"/>
</dbReference>
<keyword evidence="7 17" id="KW-0808">Transferase</keyword>
<evidence type="ECO:0000256" key="3">
    <source>
        <dbReference type="ARBA" id="ARBA00004651"/>
    </source>
</evidence>
<dbReference type="InterPro" id="IPR005467">
    <property type="entry name" value="His_kinase_dom"/>
</dbReference>
<evidence type="ECO:0000256" key="1">
    <source>
        <dbReference type="ARBA" id="ARBA00000085"/>
    </source>
</evidence>
<dbReference type="GO" id="GO:0005886">
    <property type="term" value="C:plasma membrane"/>
    <property type="evidence" value="ECO:0007669"/>
    <property type="project" value="UniProtKB-SubCell"/>
</dbReference>
<dbReference type="Gene3D" id="3.30.450.20">
    <property type="entry name" value="PAS domain"/>
    <property type="match status" value="2"/>
</dbReference>
<dbReference type="InterPro" id="IPR033463">
    <property type="entry name" value="sCache_3"/>
</dbReference>
<feature type="transmembrane region" description="Helical" evidence="15">
    <location>
        <begin position="25"/>
        <end position="49"/>
    </location>
</feature>
<keyword evidence="8 15" id="KW-0812">Transmembrane</keyword>
<evidence type="ECO:0000256" key="14">
    <source>
        <dbReference type="ARBA" id="ARBA00023136"/>
    </source>
</evidence>
<dbReference type="InterPro" id="IPR039506">
    <property type="entry name" value="SPOB_a"/>
</dbReference>
<keyword evidence="5" id="KW-1003">Cell membrane</keyword>
<evidence type="ECO:0000256" key="6">
    <source>
        <dbReference type="ARBA" id="ARBA00022553"/>
    </source>
</evidence>
<evidence type="ECO:0000256" key="9">
    <source>
        <dbReference type="ARBA" id="ARBA00022741"/>
    </source>
</evidence>
<reference evidence="18" key="1">
    <citation type="submission" date="2016-12" db="EMBL/GenBank/DDBJ databases">
        <authorList>
            <person name="Rodrigo-Torres L."/>
            <person name="Arahal R.D."/>
            <person name="Lucena T."/>
        </authorList>
    </citation>
    <scope>NUCLEOTIDE SEQUENCE [LARGE SCALE GENOMIC DNA]</scope>
</reference>
<keyword evidence="10 17" id="KW-0418">Kinase</keyword>
<feature type="domain" description="Histidine kinase" evidence="16">
    <location>
        <begin position="353"/>
        <end position="549"/>
    </location>
</feature>
<evidence type="ECO:0000259" key="16">
    <source>
        <dbReference type="PROSITE" id="PS50109"/>
    </source>
</evidence>
<name>A0A1M7YXU3_9VIBR</name>
<dbReference type="SMART" id="SM00387">
    <property type="entry name" value="HATPase_c"/>
    <property type="match status" value="1"/>
</dbReference>
<keyword evidence="18" id="KW-1185">Reference proteome</keyword>
<dbReference type="Pfam" id="PF17203">
    <property type="entry name" value="sCache_3_2"/>
    <property type="match status" value="1"/>
</dbReference>
<keyword evidence="9" id="KW-0547">Nucleotide-binding</keyword>
<dbReference type="SUPFAM" id="SSF55874">
    <property type="entry name" value="ATPase domain of HSP90 chaperone/DNA topoisomerase II/histidine kinase"/>
    <property type="match status" value="1"/>
</dbReference>
<dbReference type="SUPFAM" id="SSF103190">
    <property type="entry name" value="Sensory domain-like"/>
    <property type="match status" value="1"/>
</dbReference>
<organism evidence="17 18">
    <name type="scientific">Vibrio quintilis</name>
    <dbReference type="NCBI Taxonomy" id="1117707"/>
    <lineage>
        <taxon>Bacteria</taxon>
        <taxon>Pseudomonadati</taxon>
        <taxon>Pseudomonadota</taxon>
        <taxon>Gammaproteobacteria</taxon>
        <taxon>Vibrionales</taxon>
        <taxon>Vibrionaceae</taxon>
        <taxon>Vibrio</taxon>
    </lineage>
</organism>
<dbReference type="InterPro" id="IPR029151">
    <property type="entry name" value="Sensor-like_sf"/>
</dbReference>
<dbReference type="GO" id="GO:0005524">
    <property type="term" value="F:ATP binding"/>
    <property type="evidence" value="ECO:0007669"/>
    <property type="project" value="UniProtKB-KW"/>
</dbReference>
<sequence>MPVIQSSELVDISMNNNQSMKLKSYLTLTTIATTSSIVILVTIAILYLLQDSYQSALEERGRELARVIAHDPKVIQAVNQKNQHQPTPQFSHYIESIRSRTDASFIVVVDKNAIRLSHPDSHKVGQHFVGDDIRPVLKSGQEYSTKALGSLGMAIRNFTPVYLDDQLIGAVCIGYLSSKISNIIFQQHIHIGLLIGLVYLLGLCTTMAFLWKMKRTFLDFEPEFIVNKFREHEMVFDSIRDAIIAVNQEMNITMINNSAIKLLSMGVLNRYDYKSHPLSNYSASLSHLLLENQGRYHQADFNIGKLKYKANIYPIKTAKGLIGHVIVFFANLTPNELEKELTYLKNYSELLRSKTHEYSNKLNVLSGMLQIGRYQESVEFIQQETDRYQTVINNIVQSVNDSAVAGLLLAKFNKASDMGVKFSIDQDTTLSSYHKQISEKLVTIIGNLTDNALLAAWQNRNSVTPEIWVYISDRGHYIMIEIQDNGTGVPEQIANRILEFGVSSKQSDEQSGIGLYLVKQLVDYFHGSLDWERTENNTTLFSIYLDKKETSDDNENPSHAH</sequence>
<dbReference type="Gene3D" id="1.10.287.130">
    <property type="match status" value="1"/>
</dbReference>
<dbReference type="InterPro" id="IPR036890">
    <property type="entry name" value="HATPase_C_sf"/>
</dbReference>
<comment type="catalytic activity">
    <reaction evidence="1">
        <text>ATP + protein L-histidine = ADP + protein N-phospho-L-histidine.</text>
        <dbReference type="EC" id="2.7.13.3"/>
    </reaction>
</comment>
<evidence type="ECO:0000256" key="4">
    <source>
        <dbReference type="ARBA" id="ARBA00012438"/>
    </source>
</evidence>
<dbReference type="Pfam" id="PF14689">
    <property type="entry name" value="SPOB_a"/>
    <property type="match status" value="1"/>
</dbReference>
<dbReference type="STRING" id="1117707.VQ7734_03183"/>
<gene>
    <name evidence="17" type="primary">dpiB_3</name>
    <name evidence="17" type="ORF">VQ7734_03183</name>
</gene>
<dbReference type="GO" id="GO:0000160">
    <property type="term" value="P:phosphorelay signal transduction system"/>
    <property type="evidence" value="ECO:0007669"/>
    <property type="project" value="UniProtKB-KW"/>
</dbReference>
<dbReference type="PANTHER" id="PTHR43065">
    <property type="entry name" value="SENSOR HISTIDINE KINASE"/>
    <property type="match status" value="1"/>
</dbReference>
<feature type="transmembrane region" description="Helical" evidence="15">
    <location>
        <begin position="189"/>
        <end position="211"/>
    </location>
</feature>
<evidence type="ECO:0000256" key="15">
    <source>
        <dbReference type="SAM" id="Phobius"/>
    </source>
</evidence>
<dbReference type="InterPro" id="IPR004358">
    <property type="entry name" value="Sig_transdc_His_kin-like_C"/>
</dbReference>
<comment type="subcellular location">
    <subcellularLocation>
        <location evidence="2">Cell inner membrane</location>
    </subcellularLocation>
    <subcellularLocation>
        <location evidence="3">Cell membrane</location>
        <topology evidence="3">Multi-pass membrane protein</topology>
    </subcellularLocation>
</comment>
<dbReference type="GO" id="GO:0004673">
    <property type="term" value="F:protein histidine kinase activity"/>
    <property type="evidence" value="ECO:0007669"/>
    <property type="project" value="UniProtKB-EC"/>
</dbReference>
<evidence type="ECO:0000256" key="12">
    <source>
        <dbReference type="ARBA" id="ARBA00022989"/>
    </source>
</evidence>
<evidence type="ECO:0000313" key="17">
    <source>
        <dbReference type="EMBL" id="SHO57414.1"/>
    </source>
</evidence>
<evidence type="ECO:0000256" key="8">
    <source>
        <dbReference type="ARBA" id="ARBA00022692"/>
    </source>
</evidence>
<dbReference type="PANTHER" id="PTHR43065:SF10">
    <property type="entry name" value="PEROXIDE STRESS-ACTIVATED HISTIDINE KINASE MAK3"/>
    <property type="match status" value="1"/>
</dbReference>
<evidence type="ECO:0000313" key="18">
    <source>
        <dbReference type="Proteomes" id="UP000184600"/>
    </source>
</evidence>
<dbReference type="EMBL" id="FRFG01000039">
    <property type="protein sequence ID" value="SHO57414.1"/>
    <property type="molecule type" value="Genomic_DNA"/>
</dbReference>
<proteinExistence type="predicted"/>
<keyword evidence="14 15" id="KW-0472">Membrane</keyword>
<dbReference type="Pfam" id="PF02518">
    <property type="entry name" value="HATPase_c"/>
    <property type="match status" value="1"/>
</dbReference>
<dbReference type="InterPro" id="IPR003594">
    <property type="entry name" value="HATPase_dom"/>
</dbReference>
<evidence type="ECO:0000256" key="7">
    <source>
        <dbReference type="ARBA" id="ARBA00022679"/>
    </source>
</evidence>
<dbReference type="PRINTS" id="PR00344">
    <property type="entry name" value="BCTRLSENSOR"/>
</dbReference>
<evidence type="ECO:0000256" key="13">
    <source>
        <dbReference type="ARBA" id="ARBA00023012"/>
    </source>
</evidence>
<accession>A0A1M7YXU3</accession>
<keyword evidence="11" id="KW-0067">ATP-binding</keyword>
<dbReference type="PROSITE" id="PS50109">
    <property type="entry name" value="HIS_KIN"/>
    <property type="match status" value="1"/>
</dbReference>
<evidence type="ECO:0000256" key="5">
    <source>
        <dbReference type="ARBA" id="ARBA00022475"/>
    </source>
</evidence>
<dbReference type="EC" id="2.7.13.3" evidence="4"/>
<evidence type="ECO:0000256" key="11">
    <source>
        <dbReference type="ARBA" id="ARBA00022840"/>
    </source>
</evidence>
<keyword evidence="13" id="KW-0902">Two-component regulatory system</keyword>